<reference evidence="2" key="1">
    <citation type="submission" date="2017-01" db="EMBL/GenBank/DDBJ databases">
        <authorList>
            <person name="Varghese N."/>
            <person name="Submissions S."/>
        </authorList>
    </citation>
    <scope>NUCLEOTIDE SEQUENCE [LARGE SCALE GENOMIC DNA]</scope>
    <source>
        <strain evidence="2">DSM 21054</strain>
    </source>
</reference>
<gene>
    <name evidence="1" type="ORF">SAMN05421788_102552</name>
</gene>
<dbReference type="EMBL" id="FTOR01000002">
    <property type="protein sequence ID" value="SIS99383.1"/>
    <property type="molecule type" value="Genomic_DNA"/>
</dbReference>
<keyword evidence="2" id="KW-1185">Reference proteome</keyword>
<dbReference type="AlphaFoldDB" id="A0A1N7NLW2"/>
<dbReference type="Proteomes" id="UP000186917">
    <property type="component" value="Unassembled WGS sequence"/>
</dbReference>
<dbReference type="STRING" id="477680.SAMN05421788_102552"/>
<protein>
    <submittedName>
        <fullName evidence="1">Uncharacterized protein</fullName>
    </submittedName>
</protein>
<name>A0A1N7NLW2_9BACT</name>
<sequence length="96" mass="11436">MRIFFAVLFIPERKGQHAGQRRAVDFLMACTQSFISFLKANLEEFLIRLEIDCKNREKHYYCRAKADYYSCHICLYQLAILRILFLTIDLQIVLLL</sequence>
<organism evidence="1 2">
    <name type="scientific">Filimonas lacunae</name>
    <dbReference type="NCBI Taxonomy" id="477680"/>
    <lineage>
        <taxon>Bacteria</taxon>
        <taxon>Pseudomonadati</taxon>
        <taxon>Bacteroidota</taxon>
        <taxon>Chitinophagia</taxon>
        <taxon>Chitinophagales</taxon>
        <taxon>Chitinophagaceae</taxon>
        <taxon>Filimonas</taxon>
    </lineage>
</organism>
<proteinExistence type="predicted"/>
<evidence type="ECO:0000313" key="2">
    <source>
        <dbReference type="Proteomes" id="UP000186917"/>
    </source>
</evidence>
<accession>A0A1N7NLW2</accession>
<evidence type="ECO:0000313" key="1">
    <source>
        <dbReference type="EMBL" id="SIS99383.1"/>
    </source>
</evidence>